<dbReference type="InterPro" id="IPR007621">
    <property type="entry name" value="TPM_dom"/>
</dbReference>
<feature type="domain" description="TPM" evidence="1">
    <location>
        <begin position="5"/>
        <end position="121"/>
    </location>
</feature>
<dbReference type="PANTHER" id="PTHR30373">
    <property type="entry name" value="UPF0603 PROTEIN YGCG"/>
    <property type="match status" value="1"/>
</dbReference>
<evidence type="ECO:0000259" key="1">
    <source>
        <dbReference type="Pfam" id="PF04536"/>
    </source>
</evidence>
<gene>
    <name evidence="2" type="ORF">RQM65_05980</name>
</gene>
<sequence>MSRVEDFLTAEEEQEIVQAILTAERKTSGEIRVHIEAHTEFDPMDRAKEVFQMLKMGNTKEENGVLIYVAVNDRKFSIYGDRGIDKVVPDDFWDSTRDAIQAQFKKNSFKQGIIDGILKAGKELQAHFPWQSDDKNELSDEISKGRSLS</sequence>
<dbReference type="Pfam" id="PF04536">
    <property type="entry name" value="TPM_phosphatase"/>
    <property type="match status" value="1"/>
</dbReference>
<accession>A0ABU3L386</accession>
<dbReference type="PANTHER" id="PTHR30373:SF8">
    <property type="entry name" value="BLL7265 PROTEIN"/>
    <property type="match status" value="1"/>
</dbReference>
<protein>
    <submittedName>
        <fullName evidence="2">TPM domain-containing protein</fullName>
    </submittedName>
</protein>
<name>A0ABU3L386_9FLAO</name>
<dbReference type="RefSeq" id="WP_314013391.1">
    <property type="nucleotide sequence ID" value="NZ_JAVTTP010000001.1"/>
</dbReference>
<comment type="caution">
    <text evidence="2">The sequence shown here is derived from an EMBL/GenBank/DDBJ whole genome shotgun (WGS) entry which is preliminary data.</text>
</comment>
<dbReference type="EMBL" id="JAVTTP010000001">
    <property type="protein sequence ID" value="MDT7828206.1"/>
    <property type="molecule type" value="Genomic_DNA"/>
</dbReference>
<evidence type="ECO:0000313" key="2">
    <source>
        <dbReference type="EMBL" id="MDT7828206.1"/>
    </source>
</evidence>
<dbReference type="Gene3D" id="3.10.310.50">
    <property type="match status" value="1"/>
</dbReference>
<keyword evidence="3" id="KW-1185">Reference proteome</keyword>
<dbReference type="Proteomes" id="UP001250656">
    <property type="component" value="Unassembled WGS sequence"/>
</dbReference>
<reference evidence="2 3" key="1">
    <citation type="submission" date="2023-09" db="EMBL/GenBank/DDBJ databases">
        <title>Novel taxa isolated from Blanes Bay.</title>
        <authorList>
            <person name="Rey-Velasco X."/>
            <person name="Lucena T."/>
        </authorList>
    </citation>
    <scope>NUCLEOTIDE SEQUENCE [LARGE SCALE GENOMIC DNA]</scope>
    <source>
        <strain evidence="2 3">S334</strain>
    </source>
</reference>
<organism evidence="2 3">
    <name type="scientific">Pricia mediterranea</name>
    <dbReference type="NCBI Taxonomy" id="3076079"/>
    <lineage>
        <taxon>Bacteria</taxon>
        <taxon>Pseudomonadati</taxon>
        <taxon>Bacteroidota</taxon>
        <taxon>Flavobacteriia</taxon>
        <taxon>Flavobacteriales</taxon>
        <taxon>Flavobacteriaceae</taxon>
        <taxon>Pricia</taxon>
    </lineage>
</organism>
<evidence type="ECO:0000313" key="3">
    <source>
        <dbReference type="Proteomes" id="UP001250656"/>
    </source>
</evidence>
<proteinExistence type="predicted"/>